<dbReference type="AlphaFoldDB" id="A0A6J7J2L4"/>
<proteinExistence type="predicted"/>
<accession>A0A6J7J2L4</accession>
<dbReference type="PANTHER" id="PTHR37946">
    <property type="entry name" value="SLL1969 PROTEIN"/>
    <property type="match status" value="1"/>
</dbReference>
<protein>
    <submittedName>
        <fullName evidence="2">Unannotated protein</fullName>
    </submittedName>
</protein>
<dbReference type="PANTHER" id="PTHR37946:SF1">
    <property type="entry name" value="SLL1969 PROTEIN"/>
    <property type="match status" value="1"/>
</dbReference>
<dbReference type="InterPro" id="IPR029058">
    <property type="entry name" value="AB_hydrolase_fold"/>
</dbReference>
<dbReference type="GO" id="GO:0004672">
    <property type="term" value="F:protein kinase activity"/>
    <property type="evidence" value="ECO:0007669"/>
    <property type="project" value="InterPro"/>
</dbReference>
<dbReference type="InterPro" id="IPR008266">
    <property type="entry name" value="Tyr_kinase_AS"/>
</dbReference>
<organism evidence="2">
    <name type="scientific">freshwater metagenome</name>
    <dbReference type="NCBI Taxonomy" id="449393"/>
    <lineage>
        <taxon>unclassified sequences</taxon>
        <taxon>metagenomes</taxon>
        <taxon>ecological metagenomes</taxon>
    </lineage>
</organism>
<dbReference type="Pfam" id="PF02089">
    <property type="entry name" value="Palm_thioest"/>
    <property type="match status" value="1"/>
</dbReference>
<dbReference type="Gene3D" id="3.40.50.1820">
    <property type="entry name" value="alpha/beta hydrolase"/>
    <property type="match status" value="1"/>
</dbReference>
<evidence type="ECO:0000256" key="1">
    <source>
        <dbReference type="SAM" id="MobiDB-lite"/>
    </source>
</evidence>
<dbReference type="SUPFAM" id="SSF53474">
    <property type="entry name" value="alpha/beta-Hydrolases"/>
    <property type="match status" value="1"/>
</dbReference>
<dbReference type="EMBL" id="CAFBNB010000192">
    <property type="protein sequence ID" value="CAB4936874.1"/>
    <property type="molecule type" value="Genomic_DNA"/>
</dbReference>
<gene>
    <name evidence="2" type="ORF">UFOPK3720_01034</name>
</gene>
<sequence length="310" mass="33471">MSAAAGHAKRALGSLLSPQGVIGLAVEAAWIGAHIALYPLGLVEDRLEDATNHGVGHLPPAHRGLIVGDVEAAGTPIILVHGVIDNRSIFTVLRRSLRRRGFGRTFALNYSPLTDDLRVVAARLAALVEEVCEQTGYERVHIIGHSMGGMVGRYYVQRLGGDARVHTLCTLGTPHQGSIEARFIPWPVIQQLRLDGSIIEEFALPAPGCTTRFIAIWSDLDQLVLPHRNARITHPDLRARNILVRGVGHMSLPVDRRVVHAISQALAQLDHDGTTISRGATSIDSTEGRIESTRQSGSRSVNPASRVESG</sequence>
<dbReference type="PROSITE" id="PS00109">
    <property type="entry name" value="PROTEIN_KINASE_TYR"/>
    <property type="match status" value="1"/>
</dbReference>
<feature type="compositionally biased region" description="Polar residues" evidence="1">
    <location>
        <begin position="293"/>
        <end position="303"/>
    </location>
</feature>
<feature type="region of interest" description="Disordered" evidence="1">
    <location>
        <begin position="277"/>
        <end position="310"/>
    </location>
</feature>
<name>A0A6J7J2L4_9ZZZZ</name>
<evidence type="ECO:0000313" key="2">
    <source>
        <dbReference type="EMBL" id="CAB4936874.1"/>
    </source>
</evidence>
<reference evidence="2" key="1">
    <citation type="submission" date="2020-05" db="EMBL/GenBank/DDBJ databases">
        <authorList>
            <person name="Chiriac C."/>
            <person name="Salcher M."/>
            <person name="Ghai R."/>
            <person name="Kavagutti S V."/>
        </authorList>
    </citation>
    <scope>NUCLEOTIDE SEQUENCE</scope>
</reference>